<dbReference type="RefSeq" id="WP_101518730.1">
    <property type="nucleotide sequence ID" value="NZ_PKUS01000028.1"/>
</dbReference>
<feature type="domain" description="General secretion pathway GspH" evidence="12">
    <location>
        <begin position="54"/>
        <end position="172"/>
    </location>
</feature>
<dbReference type="GO" id="GO:0005886">
    <property type="term" value="C:plasma membrane"/>
    <property type="evidence" value="ECO:0007669"/>
    <property type="project" value="UniProtKB-SubCell"/>
</dbReference>
<dbReference type="Pfam" id="PF12019">
    <property type="entry name" value="GspH"/>
    <property type="match status" value="1"/>
</dbReference>
<dbReference type="InterPro" id="IPR045584">
    <property type="entry name" value="Pilin-like"/>
</dbReference>
<dbReference type="InterPro" id="IPR012902">
    <property type="entry name" value="N_methyl_site"/>
</dbReference>
<sequence length="196" mass="21012">MKNQITATTKDQQRGFTLVELMVVIVVLSAILVLAAPGYQALILNNRSLSEVYALRATLSNARSEAMARRARVVVCPTSDGVTCNAALPNWLPGYMSFVDTDRDTVPDPNDPDEEIIQYEARGVEAILSFDNANNLVRFTPRGDALNSQGTFTFCDERGAGNARALILNPVGSVRSAMDTDGDDIVNDAGGANVGC</sequence>
<name>A0A2N5WZA3_9GAMM</name>
<evidence type="ECO:0000259" key="12">
    <source>
        <dbReference type="Pfam" id="PF12019"/>
    </source>
</evidence>
<feature type="transmembrane region" description="Helical" evidence="11">
    <location>
        <begin position="21"/>
        <end position="39"/>
    </location>
</feature>
<dbReference type="GO" id="GO:0015628">
    <property type="term" value="P:protein secretion by the type II secretion system"/>
    <property type="evidence" value="ECO:0007669"/>
    <property type="project" value="InterPro"/>
</dbReference>
<evidence type="ECO:0000313" key="13">
    <source>
        <dbReference type="EMBL" id="PLW67553.1"/>
    </source>
</evidence>
<gene>
    <name evidence="13" type="ORF">C0039_16740</name>
</gene>
<dbReference type="Pfam" id="PF07963">
    <property type="entry name" value="N_methyl"/>
    <property type="match status" value="1"/>
</dbReference>
<organism evidence="13 14">
    <name type="scientific">Pseudohalioglobus lutimaris</name>
    <dbReference type="NCBI Taxonomy" id="1737061"/>
    <lineage>
        <taxon>Bacteria</taxon>
        <taxon>Pseudomonadati</taxon>
        <taxon>Pseudomonadota</taxon>
        <taxon>Gammaproteobacteria</taxon>
        <taxon>Cellvibrionales</taxon>
        <taxon>Halieaceae</taxon>
        <taxon>Pseudohalioglobus</taxon>
    </lineage>
</organism>
<dbReference type="SUPFAM" id="SSF54523">
    <property type="entry name" value="Pili subunits"/>
    <property type="match status" value="1"/>
</dbReference>
<dbReference type="NCBIfam" id="TIGR02532">
    <property type="entry name" value="IV_pilin_GFxxxE"/>
    <property type="match status" value="1"/>
</dbReference>
<dbReference type="Gene3D" id="3.55.40.10">
    <property type="entry name" value="minor pseudopilin epsh domain"/>
    <property type="match status" value="1"/>
</dbReference>
<evidence type="ECO:0000256" key="1">
    <source>
        <dbReference type="ARBA" id="ARBA00004377"/>
    </source>
</evidence>
<evidence type="ECO:0000256" key="9">
    <source>
        <dbReference type="ARBA" id="ARBA00025772"/>
    </source>
</evidence>
<comment type="similarity">
    <text evidence="9">Belongs to the GSP H family.</text>
</comment>
<dbReference type="Proteomes" id="UP000235005">
    <property type="component" value="Unassembled WGS sequence"/>
</dbReference>
<evidence type="ECO:0000313" key="14">
    <source>
        <dbReference type="Proteomes" id="UP000235005"/>
    </source>
</evidence>
<dbReference type="EMBL" id="PKUS01000028">
    <property type="protein sequence ID" value="PLW67553.1"/>
    <property type="molecule type" value="Genomic_DNA"/>
</dbReference>
<evidence type="ECO:0000256" key="8">
    <source>
        <dbReference type="ARBA" id="ARBA00023136"/>
    </source>
</evidence>
<proteinExistence type="inferred from homology"/>
<reference evidence="13 14" key="1">
    <citation type="submission" date="2018-01" db="EMBL/GenBank/DDBJ databases">
        <title>The draft genome sequence of Halioglobus lutimaris HF004.</title>
        <authorList>
            <person name="Du Z.-J."/>
            <person name="Shi M.-J."/>
        </authorList>
    </citation>
    <scope>NUCLEOTIDE SEQUENCE [LARGE SCALE GENOMIC DNA]</scope>
    <source>
        <strain evidence="13 14">HF004</strain>
    </source>
</reference>
<evidence type="ECO:0000256" key="10">
    <source>
        <dbReference type="ARBA" id="ARBA00030775"/>
    </source>
</evidence>
<evidence type="ECO:0000256" key="3">
    <source>
        <dbReference type="ARBA" id="ARBA00022475"/>
    </source>
</evidence>
<keyword evidence="5" id="KW-0997">Cell inner membrane</keyword>
<protein>
    <recommendedName>
        <fullName evidence="2">Type II secretion system protein H</fullName>
    </recommendedName>
    <alternativeName>
        <fullName evidence="10">General secretion pathway protein H</fullName>
    </alternativeName>
</protein>
<accession>A0A2N5WZA3</accession>
<dbReference type="OrthoDB" id="2313614at2"/>
<keyword evidence="7 11" id="KW-1133">Transmembrane helix</keyword>
<comment type="caution">
    <text evidence="13">The sequence shown here is derived from an EMBL/GenBank/DDBJ whole genome shotgun (WGS) entry which is preliminary data.</text>
</comment>
<evidence type="ECO:0000256" key="5">
    <source>
        <dbReference type="ARBA" id="ARBA00022519"/>
    </source>
</evidence>
<keyword evidence="14" id="KW-1185">Reference proteome</keyword>
<evidence type="ECO:0000256" key="4">
    <source>
        <dbReference type="ARBA" id="ARBA00022481"/>
    </source>
</evidence>
<dbReference type="GO" id="GO:0015627">
    <property type="term" value="C:type II protein secretion system complex"/>
    <property type="evidence" value="ECO:0007669"/>
    <property type="project" value="InterPro"/>
</dbReference>
<keyword evidence="6 11" id="KW-0812">Transmembrane</keyword>
<evidence type="ECO:0000256" key="7">
    <source>
        <dbReference type="ARBA" id="ARBA00022989"/>
    </source>
</evidence>
<evidence type="ECO:0000256" key="2">
    <source>
        <dbReference type="ARBA" id="ARBA00021549"/>
    </source>
</evidence>
<keyword evidence="4" id="KW-0488">Methylation</keyword>
<keyword evidence="3" id="KW-1003">Cell membrane</keyword>
<keyword evidence="8 11" id="KW-0472">Membrane</keyword>
<dbReference type="InterPro" id="IPR022346">
    <property type="entry name" value="T2SS_GspH"/>
</dbReference>
<evidence type="ECO:0000256" key="6">
    <source>
        <dbReference type="ARBA" id="ARBA00022692"/>
    </source>
</evidence>
<evidence type="ECO:0000256" key="11">
    <source>
        <dbReference type="SAM" id="Phobius"/>
    </source>
</evidence>
<dbReference type="PROSITE" id="PS00409">
    <property type="entry name" value="PROKAR_NTER_METHYL"/>
    <property type="match status" value="1"/>
</dbReference>
<dbReference type="AlphaFoldDB" id="A0A2N5WZA3"/>
<comment type="subcellular location">
    <subcellularLocation>
        <location evidence="1">Cell inner membrane</location>
        <topology evidence="1">Single-pass membrane protein</topology>
    </subcellularLocation>
</comment>